<dbReference type="PANTHER" id="PTHR10891">
    <property type="entry name" value="EF-HAND CALCIUM-BINDING DOMAIN CONTAINING PROTEIN"/>
    <property type="match status" value="1"/>
</dbReference>
<organism evidence="6 7">
    <name type="scientific">Artemisia annua</name>
    <name type="common">Sweet wormwood</name>
    <dbReference type="NCBI Taxonomy" id="35608"/>
    <lineage>
        <taxon>Eukaryota</taxon>
        <taxon>Viridiplantae</taxon>
        <taxon>Streptophyta</taxon>
        <taxon>Embryophyta</taxon>
        <taxon>Tracheophyta</taxon>
        <taxon>Spermatophyta</taxon>
        <taxon>Magnoliopsida</taxon>
        <taxon>eudicotyledons</taxon>
        <taxon>Gunneridae</taxon>
        <taxon>Pentapetalae</taxon>
        <taxon>asterids</taxon>
        <taxon>campanulids</taxon>
        <taxon>Asterales</taxon>
        <taxon>Asteraceae</taxon>
        <taxon>Asteroideae</taxon>
        <taxon>Anthemideae</taxon>
        <taxon>Artemisiinae</taxon>
        <taxon>Artemisia</taxon>
    </lineage>
</organism>
<keyword evidence="7" id="KW-1185">Reference proteome</keyword>
<comment type="function">
    <text evidence="1">Potential calcium sensor.</text>
</comment>
<dbReference type="CDD" id="cd00051">
    <property type="entry name" value="EFh"/>
    <property type="match status" value="2"/>
</dbReference>
<dbReference type="EMBL" id="PKPP01000932">
    <property type="protein sequence ID" value="PWA87254.1"/>
    <property type="molecule type" value="Genomic_DNA"/>
</dbReference>
<protein>
    <submittedName>
        <fullName evidence="6">Calcium-binding EF-hand</fullName>
    </submittedName>
</protein>
<gene>
    <name evidence="6" type="ORF">CTI12_AA133930</name>
</gene>
<keyword evidence="4" id="KW-0106">Calcium</keyword>
<dbReference type="SUPFAM" id="SSF47473">
    <property type="entry name" value="EF-hand"/>
    <property type="match status" value="1"/>
</dbReference>
<dbReference type="PROSITE" id="PS00018">
    <property type="entry name" value="EF_HAND_1"/>
    <property type="match status" value="4"/>
</dbReference>
<dbReference type="FunFam" id="1.10.238.10:FF:000178">
    <property type="entry name" value="Calmodulin-2 A"/>
    <property type="match status" value="1"/>
</dbReference>
<dbReference type="InterPro" id="IPR002048">
    <property type="entry name" value="EF_hand_dom"/>
</dbReference>
<dbReference type="FunFam" id="1.10.238.10:FF:000089">
    <property type="entry name" value="calmodulin-like protein 3"/>
    <property type="match status" value="1"/>
</dbReference>
<name>A0A2U1PNA6_ARTAN</name>
<dbReference type="AlphaFoldDB" id="A0A2U1PNA6"/>
<evidence type="ECO:0000256" key="1">
    <source>
        <dbReference type="ARBA" id="ARBA00003291"/>
    </source>
</evidence>
<dbReference type="Proteomes" id="UP000245207">
    <property type="component" value="Unassembled WGS sequence"/>
</dbReference>
<reference evidence="6 7" key="1">
    <citation type="journal article" date="2018" name="Mol. Plant">
        <title>The genome of Artemisia annua provides insight into the evolution of Asteraceae family and artemisinin biosynthesis.</title>
        <authorList>
            <person name="Shen Q."/>
            <person name="Zhang L."/>
            <person name="Liao Z."/>
            <person name="Wang S."/>
            <person name="Yan T."/>
            <person name="Shi P."/>
            <person name="Liu M."/>
            <person name="Fu X."/>
            <person name="Pan Q."/>
            <person name="Wang Y."/>
            <person name="Lv Z."/>
            <person name="Lu X."/>
            <person name="Zhang F."/>
            <person name="Jiang W."/>
            <person name="Ma Y."/>
            <person name="Chen M."/>
            <person name="Hao X."/>
            <person name="Li L."/>
            <person name="Tang Y."/>
            <person name="Lv G."/>
            <person name="Zhou Y."/>
            <person name="Sun X."/>
            <person name="Brodelius P.E."/>
            <person name="Rose J.K.C."/>
            <person name="Tang K."/>
        </authorList>
    </citation>
    <scope>NUCLEOTIDE SEQUENCE [LARGE SCALE GENOMIC DNA]</scope>
    <source>
        <strain evidence="7">cv. Huhao1</strain>
        <tissue evidence="6">Leaf</tissue>
    </source>
</reference>
<dbReference type="STRING" id="35608.A0A2U1PNA6"/>
<evidence type="ECO:0000256" key="3">
    <source>
        <dbReference type="ARBA" id="ARBA00022737"/>
    </source>
</evidence>
<keyword evidence="2" id="KW-0479">Metal-binding</keyword>
<evidence type="ECO:0000313" key="6">
    <source>
        <dbReference type="EMBL" id="PWA87254.1"/>
    </source>
</evidence>
<feature type="domain" description="EF-hand" evidence="5">
    <location>
        <begin position="42"/>
        <end position="77"/>
    </location>
</feature>
<dbReference type="SMART" id="SM00054">
    <property type="entry name" value="EFh"/>
    <property type="match status" value="4"/>
</dbReference>
<dbReference type="GO" id="GO:0005509">
    <property type="term" value="F:calcium ion binding"/>
    <property type="evidence" value="ECO:0007669"/>
    <property type="project" value="InterPro"/>
</dbReference>
<sequence>MGLKNLFNRKTKNTTKENINTTMVEETISTNTTLPVVPRQQTKEQQLEQVFKKLDVNNDGKISFSELGSVMGSLAGNQPTDDELKKMIMEVDKDGDGFIDLEEFIELNTKVDSSELLELIEKAFSMFDVDKNGLITAEELLRVMRSLHEDYSIEECKKMIAGVDQDGDGMINLDEFKVMMMSGVRTSDVTKS</sequence>
<dbReference type="PROSITE" id="PS50222">
    <property type="entry name" value="EF_HAND_2"/>
    <property type="match status" value="4"/>
</dbReference>
<evidence type="ECO:0000256" key="4">
    <source>
        <dbReference type="ARBA" id="ARBA00022837"/>
    </source>
</evidence>
<evidence type="ECO:0000256" key="2">
    <source>
        <dbReference type="ARBA" id="ARBA00022723"/>
    </source>
</evidence>
<feature type="domain" description="EF-hand" evidence="5">
    <location>
        <begin position="115"/>
        <end position="150"/>
    </location>
</feature>
<dbReference type="InterPro" id="IPR011992">
    <property type="entry name" value="EF-hand-dom_pair"/>
</dbReference>
<accession>A0A2U1PNA6</accession>
<dbReference type="Pfam" id="PF13499">
    <property type="entry name" value="EF-hand_7"/>
    <property type="match status" value="2"/>
</dbReference>
<proteinExistence type="predicted"/>
<feature type="domain" description="EF-hand" evidence="5">
    <location>
        <begin position="151"/>
        <end position="186"/>
    </location>
</feature>
<keyword evidence="3" id="KW-0677">Repeat</keyword>
<dbReference type="Gene3D" id="1.10.238.10">
    <property type="entry name" value="EF-hand"/>
    <property type="match status" value="2"/>
</dbReference>
<dbReference type="PRINTS" id="PR00450">
    <property type="entry name" value="RECOVERIN"/>
</dbReference>
<dbReference type="InterPro" id="IPR039647">
    <property type="entry name" value="EF_hand_pair_protein_CML-like"/>
</dbReference>
<dbReference type="GO" id="GO:0043226">
    <property type="term" value="C:organelle"/>
    <property type="evidence" value="ECO:0007669"/>
    <property type="project" value="UniProtKB-ARBA"/>
</dbReference>
<evidence type="ECO:0000259" key="5">
    <source>
        <dbReference type="PROSITE" id="PS50222"/>
    </source>
</evidence>
<dbReference type="OrthoDB" id="26525at2759"/>
<evidence type="ECO:0000313" key="7">
    <source>
        <dbReference type="Proteomes" id="UP000245207"/>
    </source>
</evidence>
<dbReference type="GO" id="GO:0005737">
    <property type="term" value="C:cytoplasm"/>
    <property type="evidence" value="ECO:0007669"/>
    <property type="project" value="UniProtKB-ARBA"/>
</dbReference>
<dbReference type="InterPro" id="IPR018247">
    <property type="entry name" value="EF_Hand_1_Ca_BS"/>
</dbReference>
<feature type="domain" description="EF-hand" evidence="5">
    <location>
        <begin position="79"/>
        <end position="114"/>
    </location>
</feature>
<comment type="caution">
    <text evidence="6">The sequence shown here is derived from an EMBL/GenBank/DDBJ whole genome shotgun (WGS) entry which is preliminary data.</text>
</comment>